<dbReference type="InterPro" id="IPR036388">
    <property type="entry name" value="WH-like_DNA-bd_sf"/>
</dbReference>
<keyword evidence="5" id="KW-1185">Reference proteome</keyword>
<protein>
    <recommendedName>
        <fullName evidence="3">GAF domain-containing protein</fullName>
    </recommendedName>
</protein>
<gene>
    <name evidence="4" type="ORF">MMUR_06440</name>
</gene>
<evidence type="ECO:0000256" key="2">
    <source>
        <dbReference type="ARBA" id="ARBA00023163"/>
    </source>
</evidence>
<comment type="caution">
    <text evidence="4">The sequence shown here is derived from an EMBL/GenBank/DDBJ whole genome shotgun (WGS) entry which is preliminary data.</text>
</comment>
<dbReference type="EMBL" id="BLKT01000003">
    <property type="protein sequence ID" value="GFG56508.1"/>
    <property type="molecule type" value="Genomic_DNA"/>
</dbReference>
<evidence type="ECO:0000259" key="3">
    <source>
        <dbReference type="Pfam" id="PF01590"/>
    </source>
</evidence>
<keyword evidence="1" id="KW-0805">Transcription regulation</keyword>
<feature type="domain" description="GAF" evidence="3">
    <location>
        <begin position="22"/>
        <end position="163"/>
    </location>
</feature>
<dbReference type="AlphaFoldDB" id="A0A7I9WGR8"/>
<evidence type="ECO:0000256" key="1">
    <source>
        <dbReference type="ARBA" id="ARBA00023015"/>
    </source>
</evidence>
<dbReference type="Gene3D" id="3.30.450.40">
    <property type="match status" value="1"/>
</dbReference>
<organism evidence="4 5">
    <name type="scientific">Mycolicibacterium murale</name>
    <dbReference type="NCBI Taxonomy" id="182220"/>
    <lineage>
        <taxon>Bacteria</taxon>
        <taxon>Bacillati</taxon>
        <taxon>Actinomycetota</taxon>
        <taxon>Actinomycetes</taxon>
        <taxon>Mycobacteriales</taxon>
        <taxon>Mycobacteriaceae</taxon>
        <taxon>Mycolicibacterium</taxon>
    </lineage>
</organism>
<dbReference type="Gene3D" id="1.10.10.10">
    <property type="entry name" value="Winged helix-like DNA-binding domain superfamily/Winged helix DNA-binding domain"/>
    <property type="match status" value="1"/>
</dbReference>
<accession>A0A7I9WGR8</accession>
<sequence>MTTARMRLTIAELTATLTTDFDLPVLLETIAADAQRGYDAAAAVVVLLDPRHTADDGDVHIVAQVLREPNTFDWSFQRAGPGADSARLGAVTMIEDLTEHADTRWAHYRTHATAAGMRGMRAFPMTSLGKPLGALVLHTDDPWGTMRPNDFGQTLANLTALALSIGPIRDRSTDTAATIDAVLAGCVQIATATGILAAHLDLNFDQARSYLIRSARQHGTTITTHARVIVSTHDSAPEDSSRLNALLHPPI</sequence>
<reference evidence="4 5" key="1">
    <citation type="journal article" date="2019" name="Emerg. Microbes Infect.">
        <title>Comprehensive subspecies identification of 175 nontuberculous mycobacteria species based on 7547 genomic profiles.</title>
        <authorList>
            <person name="Matsumoto Y."/>
            <person name="Kinjo T."/>
            <person name="Motooka D."/>
            <person name="Nabeya D."/>
            <person name="Jung N."/>
            <person name="Uechi K."/>
            <person name="Horii T."/>
            <person name="Iida T."/>
            <person name="Fujita J."/>
            <person name="Nakamura S."/>
        </authorList>
    </citation>
    <scope>NUCLEOTIDE SEQUENCE [LARGE SCALE GENOMIC DNA]</scope>
    <source>
        <strain evidence="4 5">JCM 13392</strain>
    </source>
</reference>
<evidence type="ECO:0000313" key="5">
    <source>
        <dbReference type="Proteomes" id="UP000465241"/>
    </source>
</evidence>
<proteinExistence type="predicted"/>
<dbReference type="InterPro" id="IPR029016">
    <property type="entry name" value="GAF-like_dom_sf"/>
</dbReference>
<evidence type="ECO:0000313" key="4">
    <source>
        <dbReference type="EMBL" id="GFG56508.1"/>
    </source>
</evidence>
<dbReference type="Proteomes" id="UP000465241">
    <property type="component" value="Unassembled WGS sequence"/>
</dbReference>
<keyword evidence="2" id="KW-0804">Transcription</keyword>
<dbReference type="Pfam" id="PF01590">
    <property type="entry name" value="GAF"/>
    <property type="match status" value="1"/>
</dbReference>
<name>A0A7I9WGR8_9MYCO</name>
<dbReference type="RefSeq" id="WP_193488107.1">
    <property type="nucleotide sequence ID" value="NZ_BAAAMC010000028.1"/>
</dbReference>
<dbReference type="InterPro" id="IPR003018">
    <property type="entry name" value="GAF"/>
</dbReference>
<dbReference type="SUPFAM" id="SSF55781">
    <property type="entry name" value="GAF domain-like"/>
    <property type="match status" value="1"/>
</dbReference>